<evidence type="ECO:0000256" key="5">
    <source>
        <dbReference type="PROSITE-ProRule" id="PRU00221"/>
    </source>
</evidence>
<dbReference type="STRING" id="7070.D7EI98"/>
<dbReference type="InterPro" id="IPR015943">
    <property type="entry name" value="WD40/YVTN_repeat-like_dom_sf"/>
</dbReference>
<evidence type="ECO:0000256" key="3">
    <source>
        <dbReference type="ARBA" id="ARBA00022574"/>
    </source>
</evidence>
<dbReference type="SMART" id="SM00320">
    <property type="entry name" value="WD40"/>
    <property type="match status" value="3"/>
</dbReference>
<evidence type="ECO:0000256" key="2">
    <source>
        <dbReference type="ARBA" id="ARBA00022490"/>
    </source>
</evidence>
<dbReference type="HOGENOM" id="CLU_009390_0_0_1"/>
<feature type="region of interest" description="Disordered" evidence="6">
    <location>
        <begin position="1"/>
        <end position="31"/>
    </location>
</feature>
<dbReference type="InParanoid" id="D7EI98"/>
<name>D7EI98_TRICA</name>
<proteinExistence type="predicted"/>
<feature type="repeat" description="WD" evidence="5">
    <location>
        <begin position="511"/>
        <end position="525"/>
    </location>
</feature>
<dbReference type="PANTHER" id="PTHR12442">
    <property type="entry name" value="DYNEIN INTERMEDIATE CHAIN"/>
    <property type="match status" value="1"/>
</dbReference>
<organism evidence="7 8">
    <name type="scientific">Tribolium castaneum</name>
    <name type="common">Red flour beetle</name>
    <dbReference type="NCBI Taxonomy" id="7070"/>
    <lineage>
        <taxon>Eukaryota</taxon>
        <taxon>Metazoa</taxon>
        <taxon>Ecdysozoa</taxon>
        <taxon>Arthropoda</taxon>
        <taxon>Hexapoda</taxon>
        <taxon>Insecta</taxon>
        <taxon>Pterygota</taxon>
        <taxon>Neoptera</taxon>
        <taxon>Endopterygota</taxon>
        <taxon>Coleoptera</taxon>
        <taxon>Polyphaga</taxon>
        <taxon>Cucujiformia</taxon>
        <taxon>Tenebrionidae</taxon>
        <taxon>Tenebrionidae incertae sedis</taxon>
        <taxon>Tribolium</taxon>
    </lineage>
</organism>
<gene>
    <name evidence="7" type="primary">AUGUSTUS-3.0.2_04239</name>
    <name evidence="7" type="ORF">TcasGA2_TC004239</name>
</gene>
<keyword evidence="3 5" id="KW-0853">WD repeat</keyword>
<dbReference type="Pfam" id="PF00400">
    <property type="entry name" value="WD40"/>
    <property type="match status" value="1"/>
</dbReference>
<evidence type="ECO:0000313" key="8">
    <source>
        <dbReference type="Proteomes" id="UP000007266"/>
    </source>
</evidence>
<feature type="compositionally biased region" description="Basic residues" evidence="6">
    <location>
        <begin position="21"/>
        <end position="31"/>
    </location>
</feature>
<dbReference type="InterPro" id="IPR050687">
    <property type="entry name" value="Dynein_IC"/>
</dbReference>
<dbReference type="InterPro" id="IPR001680">
    <property type="entry name" value="WD40_rpt"/>
</dbReference>
<dbReference type="Gene3D" id="2.130.10.10">
    <property type="entry name" value="YVTN repeat-like/Quinoprotein amine dehydrogenase"/>
    <property type="match status" value="1"/>
</dbReference>
<dbReference type="GO" id="GO:0045503">
    <property type="term" value="F:dynein light chain binding"/>
    <property type="evidence" value="ECO:0000318"/>
    <property type="project" value="GO_Central"/>
</dbReference>
<dbReference type="OMA" id="WRKRPCD"/>
<evidence type="ECO:0000256" key="6">
    <source>
        <dbReference type="SAM" id="MobiDB-lite"/>
    </source>
</evidence>
<evidence type="ECO:0000313" key="7">
    <source>
        <dbReference type="EMBL" id="EFA11749.1"/>
    </source>
</evidence>
<dbReference type="OrthoDB" id="6619788at2759"/>
<reference evidence="7 8" key="1">
    <citation type="journal article" date="2008" name="Nature">
        <title>The genome of the model beetle and pest Tribolium castaneum.</title>
        <authorList>
            <consortium name="Tribolium Genome Sequencing Consortium"/>
            <person name="Richards S."/>
            <person name="Gibbs R.A."/>
            <person name="Weinstock G.M."/>
            <person name="Brown S.J."/>
            <person name="Denell R."/>
            <person name="Beeman R.W."/>
            <person name="Gibbs R."/>
            <person name="Beeman R.W."/>
            <person name="Brown S.J."/>
            <person name="Bucher G."/>
            <person name="Friedrich M."/>
            <person name="Grimmelikhuijzen C.J."/>
            <person name="Klingler M."/>
            <person name="Lorenzen M."/>
            <person name="Richards S."/>
            <person name="Roth S."/>
            <person name="Schroder R."/>
            <person name="Tautz D."/>
            <person name="Zdobnov E.M."/>
            <person name="Muzny D."/>
            <person name="Gibbs R.A."/>
            <person name="Weinstock G.M."/>
            <person name="Attaway T."/>
            <person name="Bell S."/>
            <person name="Buhay C.J."/>
            <person name="Chandrabose M.N."/>
            <person name="Chavez D."/>
            <person name="Clerk-Blankenburg K.P."/>
            <person name="Cree A."/>
            <person name="Dao M."/>
            <person name="Davis C."/>
            <person name="Chacko J."/>
            <person name="Dinh H."/>
            <person name="Dugan-Rocha S."/>
            <person name="Fowler G."/>
            <person name="Garner T.T."/>
            <person name="Garnes J."/>
            <person name="Gnirke A."/>
            <person name="Hawes A."/>
            <person name="Hernandez J."/>
            <person name="Hines S."/>
            <person name="Holder M."/>
            <person name="Hume J."/>
            <person name="Jhangiani S.N."/>
            <person name="Joshi V."/>
            <person name="Khan Z.M."/>
            <person name="Jackson L."/>
            <person name="Kovar C."/>
            <person name="Kowis A."/>
            <person name="Lee S."/>
            <person name="Lewis L.R."/>
            <person name="Margolis J."/>
            <person name="Morgan M."/>
            <person name="Nazareth L.V."/>
            <person name="Nguyen N."/>
            <person name="Okwuonu G."/>
            <person name="Parker D."/>
            <person name="Richards S."/>
            <person name="Ruiz S.J."/>
            <person name="Santibanez J."/>
            <person name="Savard J."/>
            <person name="Scherer S.E."/>
            <person name="Schneider B."/>
            <person name="Sodergren E."/>
            <person name="Tautz D."/>
            <person name="Vattahil S."/>
            <person name="Villasana D."/>
            <person name="White C.S."/>
            <person name="Wright R."/>
            <person name="Park Y."/>
            <person name="Beeman R.W."/>
            <person name="Lord J."/>
            <person name="Oppert B."/>
            <person name="Lorenzen M."/>
            <person name="Brown S."/>
            <person name="Wang L."/>
            <person name="Savard J."/>
            <person name="Tautz D."/>
            <person name="Richards S."/>
            <person name="Weinstock G."/>
            <person name="Gibbs R.A."/>
            <person name="Liu Y."/>
            <person name="Worley K."/>
            <person name="Weinstock G."/>
            <person name="Elsik C.G."/>
            <person name="Reese J.T."/>
            <person name="Elhaik E."/>
            <person name="Landan G."/>
            <person name="Graur D."/>
            <person name="Arensburger P."/>
            <person name="Atkinson P."/>
            <person name="Beeman R.W."/>
            <person name="Beidler J."/>
            <person name="Brown S.J."/>
            <person name="Demuth J.P."/>
            <person name="Drury D.W."/>
            <person name="Du Y.Z."/>
            <person name="Fujiwara H."/>
            <person name="Lorenzen M."/>
            <person name="Maselli V."/>
            <person name="Osanai M."/>
            <person name="Park Y."/>
            <person name="Robertson H.M."/>
            <person name="Tu Z."/>
            <person name="Wang J.J."/>
            <person name="Wang S."/>
            <person name="Richards S."/>
            <person name="Song H."/>
            <person name="Zhang L."/>
            <person name="Sodergren E."/>
            <person name="Werner D."/>
            <person name="Stanke M."/>
            <person name="Morgenstern B."/>
            <person name="Solovyev V."/>
            <person name="Kosarev P."/>
            <person name="Brown G."/>
            <person name="Chen H.C."/>
            <person name="Ermolaeva O."/>
            <person name="Hlavina W."/>
            <person name="Kapustin Y."/>
            <person name="Kiryutin B."/>
            <person name="Kitts P."/>
            <person name="Maglott D."/>
            <person name="Pruitt K."/>
            <person name="Sapojnikov V."/>
            <person name="Souvorov A."/>
            <person name="Mackey A.J."/>
            <person name="Waterhouse R.M."/>
            <person name="Wyder S."/>
            <person name="Zdobnov E.M."/>
            <person name="Zdobnov E.M."/>
            <person name="Wyder S."/>
            <person name="Kriventseva E.V."/>
            <person name="Kadowaki T."/>
            <person name="Bork P."/>
            <person name="Aranda M."/>
            <person name="Bao R."/>
            <person name="Beermann A."/>
            <person name="Berns N."/>
            <person name="Bolognesi R."/>
            <person name="Bonneton F."/>
            <person name="Bopp D."/>
            <person name="Brown S.J."/>
            <person name="Bucher G."/>
            <person name="Butts T."/>
            <person name="Chaumot A."/>
            <person name="Denell R.E."/>
            <person name="Ferrier D.E."/>
            <person name="Friedrich M."/>
            <person name="Gordon C.M."/>
            <person name="Jindra M."/>
            <person name="Klingler M."/>
            <person name="Lan Q."/>
            <person name="Lattorff H.M."/>
            <person name="Laudet V."/>
            <person name="von Levetsow C."/>
            <person name="Liu Z."/>
            <person name="Lutz R."/>
            <person name="Lynch J.A."/>
            <person name="da Fonseca R.N."/>
            <person name="Posnien N."/>
            <person name="Reuter R."/>
            <person name="Roth S."/>
            <person name="Savard J."/>
            <person name="Schinko J.B."/>
            <person name="Schmitt C."/>
            <person name="Schoppmeier M."/>
            <person name="Schroder R."/>
            <person name="Shippy T.D."/>
            <person name="Simonnet F."/>
            <person name="Marques-Souza H."/>
            <person name="Tautz D."/>
            <person name="Tomoyasu Y."/>
            <person name="Trauner J."/>
            <person name="Van der Zee M."/>
            <person name="Vervoort M."/>
            <person name="Wittkopp N."/>
            <person name="Wimmer E.A."/>
            <person name="Yang X."/>
            <person name="Jones A.K."/>
            <person name="Sattelle D.B."/>
            <person name="Ebert P.R."/>
            <person name="Nelson D."/>
            <person name="Scott J.G."/>
            <person name="Beeman R.W."/>
            <person name="Muthukrishnan S."/>
            <person name="Kramer K.J."/>
            <person name="Arakane Y."/>
            <person name="Beeman R.W."/>
            <person name="Zhu Q."/>
            <person name="Hogenkamp D."/>
            <person name="Dixit R."/>
            <person name="Oppert B."/>
            <person name="Jiang H."/>
            <person name="Zou Z."/>
            <person name="Marshall J."/>
            <person name="Elpidina E."/>
            <person name="Vinokurov K."/>
            <person name="Oppert C."/>
            <person name="Zou Z."/>
            <person name="Evans J."/>
            <person name="Lu Z."/>
            <person name="Zhao P."/>
            <person name="Sumathipala N."/>
            <person name="Altincicek B."/>
            <person name="Vilcinskas A."/>
            <person name="Williams M."/>
            <person name="Hultmark D."/>
            <person name="Hetru C."/>
            <person name="Jiang H."/>
            <person name="Grimmelikhuijzen C.J."/>
            <person name="Hauser F."/>
            <person name="Cazzamali G."/>
            <person name="Williamson M."/>
            <person name="Park Y."/>
            <person name="Li B."/>
            <person name="Tanaka Y."/>
            <person name="Predel R."/>
            <person name="Neupert S."/>
            <person name="Schachtner J."/>
            <person name="Verleyen P."/>
            <person name="Raible F."/>
            <person name="Bork P."/>
            <person name="Friedrich M."/>
            <person name="Walden K.K."/>
            <person name="Robertson H.M."/>
            <person name="Angeli S."/>
            <person name="Foret S."/>
            <person name="Bucher G."/>
            <person name="Schuetz S."/>
            <person name="Maleszka R."/>
            <person name="Wimmer E.A."/>
            <person name="Beeman R.W."/>
            <person name="Lorenzen M."/>
            <person name="Tomoyasu Y."/>
            <person name="Miller S.C."/>
            <person name="Grossmann D."/>
            <person name="Bucher G."/>
        </authorList>
    </citation>
    <scope>NUCLEOTIDE SEQUENCE [LARGE SCALE GENOMIC DNA]</scope>
    <source>
        <strain evidence="7 8">Georgia GA2</strain>
    </source>
</reference>
<dbReference type="FunCoup" id="D7EI98">
    <property type="interactions" value="11"/>
</dbReference>
<keyword evidence="8" id="KW-1185">Reference proteome</keyword>
<dbReference type="AlphaFoldDB" id="D7EI98"/>
<dbReference type="GO" id="GO:0036159">
    <property type="term" value="P:inner dynein arm assembly"/>
    <property type="evidence" value="ECO:0000318"/>
    <property type="project" value="GO_Central"/>
</dbReference>
<dbReference type="GO" id="GO:0036156">
    <property type="term" value="C:inner dynein arm"/>
    <property type="evidence" value="ECO:0000318"/>
    <property type="project" value="GO_Central"/>
</dbReference>
<accession>D7EI98</accession>
<feature type="region of interest" description="Disordered" evidence="6">
    <location>
        <begin position="836"/>
        <end position="860"/>
    </location>
</feature>
<evidence type="ECO:0000256" key="4">
    <source>
        <dbReference type="ARBA" id="ARBA00022737"/>
    </source>
</evidence>
<reference evidence="7 8" key="2">
    <citation type="journal article" date="2010" name="Nucleic Acids Res.">
        <title>BeetleBase in 2010: revisions to provide comprehensive genomic information for Tribolium castaneum.</title>
        <authorList>
            <person name="Kim H.S."/>
            <person name="Murphy T."/>
            <person name="Xia J."/>
            <person name="Caragea D."/>
            <person name="Park Y."/>
            <person name="Beeman R.W."/>
            <person name="Lorenzen M.D."/>
            <person name="Butcher S."/>
            <person name="Manak J.R."/>
            <person name="Brown S.J."/>
        </authorList>
    </citation>
    <scope>NUCLEOTIDE SEQUENCE [LARGE SCALE GENOMIC DNA]</scope>
    <source>
        <strain evidence="7 8">Georgia GA2</strain>
    </source>
</reference>
<sequence length="1061" mass="122667">MEQNPIDTAILSESETESHPKKTTPRRRRRRKKKLFTPDFNIPGVHKIVLPDLTQEAIGCVAGDHVTAEKPWLSVDKDLILEHLENFPEESEFLPLRPQLLEFPRDEVLMGYIPDESRDFDEFYICVTEDATVAVNEIVEKLAKLQEERLRNAIHRKVKRWKPLGSDKEIEEGRVKDHRALIEVEIESKYPILPFKVHFRLTKAQDLRDGYMELRPSDESQATIIKRRVDAFVQVAPDTVPNQAQTICTYPKNSYTQYEYEVPEIEVPPLGDLPRNLDSFCDILQVNGCIDLYSNDYENLVLNPKMTVRITVPGATEYFCFIDMNLCGNKMVSCLEWHPMWSGCMVASYVDTAAPMYLKTKLTTDEVLKAVHDSNPVLFWSFNDDLKPKLILETPRPVYSVSCCPYNANLIIGGCVNGQVLLWDITNKLTMVEEEEILTVEQQKYRENMFSLMSWMRNIFDVTLVRPTAVSDLKHSHRGCVTAVAWLSPFHHTSKTGKIEEIESDSLSLEFITAGEDGTVMIWDLLRKPTVEPGGFKAVRKLRRLKKKPSALLTMESPFKILHLNLKPVYKINLTNPMQNNRLIGVSTMYANFFRTTFDCVNREQRKNVKLADRLVFRPVINFYGADPRKTFYVGSLEGGFVQGVWEGQEFDSGEVVNFENCQFVNGGTVHDGPIVSIDYSPLNDTVLTVGGSIFALWRESFQNRPILWRKSKSIYTNGSWYRFEQASIKLVRMDGYMESWSLFNQSKTPIEQKLMSNGAVTLCNTHPRKIKTNVFALCDYRGSIRLFYKQHLSPLIIKAKEEYMSEFLTREIERKKKFLDWQNKWNLRHLSKEQVVEKPPEAAPPETTETKKKEERKKIAKISPGQRYLELVQEQHRVNEQQRIKSIILMKKQLDTEDLLKKREPLRKLEEENEVKKRKQKKKLKESDKIFKDTVAMLFPDVVKEKPAPPPDPYEDCYSEEHKKVHFDGFKEVASEAMNYVEENPFSYDFSWGMVLKTGRERRKKLDDGGERDGHRRRWALVKDEKARLAAVAAAIQQEVASSMVDTISIVSSMSNVTNF</sequence>
<dbReference type="GO" id="GO:0045504">
    <property type="term" value="F:dynein heavy chain binding"/>
    <property type="evidence" value="ECO:0000318"/>
    <property type="project" value="GO_Central"/>
</dbReference>
<dbReference type="PhylomeDB" id="D7EI98"/>
<dbReference type="PANTHER" id="PTHR12442:SF5">
    <property type="entry name" value="DYNEIN AXONEMAL INTERMEDIATE CHAIN 3"/>
    <property type="match status" value="1"/>
</dbReference>
<dbReference type="Proteomes" id="UP000007266">
    <property type="component" value="Unassembled WGS sequence"/>
</dbReference>
<dbReference type="InterPro" id="IPR036322">
    <property type="entry name" value="WD40_repeat_dom_sf"/>
</dbReference>
<evidence type="ECO:0000256" key="1">
    <source>
        <dbReference type="ARBA" id="ARBA00004496"/>
    </source>
</evidence>
<dbReference type="SUPFAM" id="SSF50978">
    <property type="entry name" value="WD40 repeat-like"/>
    <property type="match status" value="1"/>
</dbReference>
<keyword evidence="2" id="KW-0963">Cytoplasm</keyword>
<dbReference type="EMBL" id="KQ972797">
    <property type="protein sequence ID" value="EFA11749.1"/>
    <property type="molecule type" value="Genomic_DNA"/>
</dbReference>
<protein>
    <submittedName>
        <fullName evidence="7">WD repeat-containing protein 63-like Protein</fullName>
    </submittedName>
</protein>
<comment type="subcellular location">
    <subcellularLocation>
        <location evidence="1">Cytoplasm</location>
    </subcellularLocation>
</comment>
<dbReference type="eggNOG" id="KOG1587">
    <property type="taxonomic scope" value="Eukaryota"/>
</dbReference>
<dbReference type="GO" id="GO:0060294">
    <property type="term" value="P:cilium movement involved in cell motility"/>
    <property type="evidence" value="ECO:0000318"/>
    <property type="project" value="GO_Central"/>
</dbReference>
<keyword evidence="4" id="KW-0677">Repeat</keyword>
<dbReference type="PROSITE" id="PS50082">
    <property type="entry name" value="WD_REPEATS_2"/>
    <property type="match status" value="1"/>
</dbReference>
<feature type="compositionally biased region" description="Basic and acidic residues" evidence="6">
    <location>
        <begin position="849"/>
        <end position="858"/>
    </location>
</feature>
<dbReference type="KEGG" id="tca:657529"/>